<comment type="caution">
    <text evidence="3">The sequence shown here is derived from an EMBL/GenBank/DDBJ whole genome shotgun (WGS) entry which is preliminary data.</text>
</comment>
<dbReference type="SUPFAM" id="SSF50685">
    <property type="entry name" value="Barwin-like endoglucanases"/>
    <property type="match status" value="1"/>
</dbReference>
<dbReference type="PANTHER" id="PTHR31836">
    <property type="match status" value="1"/>
</dbReference>
<gene>
    <name evidence="3" type="ORF">DFP72DRAFT_320636</name>
</gene>
<name>A0A8H6IFS6_9AGAR</name>
<dbReference type="AlphaFoldDB" id="A0A8H6IFS6"/>
<organism evidence="3 4">
    <name type="scientific">Ephemerocybe angulata</name>
    <dbReference type="NCBI Taxonomy" id="980116"/>
    <lineage>
        <taxon>Eukaryota</taxon>
        <taxon>Fungi</taxon>
        <taxon>Dikarya</taxon>
        <taxon>Basidiomycota</taxon>
        <taxon>Agaricomycotina</taxon>
        <taxon>Agaricomycetes</taxon>
        <taxon>Agaricomycetidae</taxon>
        <taxon>Agaricales</taxon>
        <taxon>Agaricineae</taxon>
        <taxon>Psathyrellaceae</taxon>
        <taxon>Ephemerocybe</taxon>
    </lineage>
</organism>
<keyword evidence="1" id="KW-0732">Signal</keyword>
<sequence>MLYSAMGASYFLASIYALICVVGGLFPGAWAVPVSSERADDLSLRALDSGAPRLVKRFDDARFSFYDAGLGACGKVNSNSDFIVALNAAQWAGGAHCGESITISYGGKSTRAQIMDLCPGCPYGGLDMTRGLFSFFASQDLGIIHGAWSFGGSGGASPATSSRPTSTASPTTRPHTSTTHSTTTTTTTTTHSTTYTPTTTTTHTPTTTRSSSHHDQATSSNVLVGGPATATPTPSTNPEDAVLKELNIIFLKFVELIVNLAKLKANADEKAAT</sequence>
<dbReference type="InterPro" id="IPR036908">
    <property type="entry name" value="RlpA-like_sf"/>
</dbReference>
<dbReference type="EMBL" id="JACGCI010000003">
    <property type="protein sequence ID" value="KAF6764726.1"/>
    <property type="molecule type" value="Genomic_DNA"/>
</dbReference>
<evidence type="ECO:0000256" key="2">
    <source>
        <dbReference type="SAM" id="MobiDB-lite"/>
    </source>
</evidence>
<dbReference type="PANTHER" id="PTHR31836:SF28">
    <property type="entry name" value="SRCR DOMAIN-CONTAINING PROTEIN-RELATED"/>
    <property type="match status" value="1"/>
</dbReference>
<dbReference type="Gene3D" id="2.40.40.10">
    <property type="entry name" value="RlpA-like domain"/>
    <property type="match status" value="1"/>
</dbReference>
<feature type="compositionally biased region" description="Low complexity" evidence="2">
    <location>
        <begin position="156"/>
        <end position="210"/>
    </location>
</feature>
<evidence type="ECO:0000313" key="3">
    <source>
        <dbReference type="EMBL" id="KAF6764726.1"/>
    </source>
</evidence>
<reference evidence="3 4" key="1">
    <citation type="submission" date="2020-07" db="EMBL/GenBank/DDBJ databases">
        <title>Comparative genomics of pyrophilous fungi reveals a link between fire events and developmental genes.</title>
        <authorList>
            <consortium name="DOE Joint Genome Institute"/>
            <person name="Steindorff A.S."/>
            <person name="Carver A."/>
            <person name="Calhoun S."/>
            <person name="Stillman K."/>
            <person name="Liu H."/>
            <person name="Lipzen A."/>
            <person name="Pangilinan J."/>
            <person name="Labutti K."/>
            <person name="Bruns T.D."/>
            <person name="Grigoriev I.V."/>
        </authorList>
    </citation>
    <scope>NUCLEOTIDE SEQUENCE [LARGE SCALE GENOMIC DNA]</scope>
    <source>
        <strain evidence="3 4">CBS 144469</strain>
    </source>
</reference>
<evidence type="ECO:0000313" key="4">
    <source>
        <dbReference type="Proteomes" id="UP000521943"/>
    </source>
</evidence>
<feature type="region of interest" description="Disordered" evidence="2">
    <location>
        <begin position="153"/>
        <end position="239"/>
    </location>
</feature>
<dbReference type="Proteomes" id="UP000521943">
    <property type="component" value="Unassembled WGS sequence"/>
</dbReference>
<protein>
    <submittedName>
        <fullName evidence="3">RlpA-like double-psi beta-barrel-protein domain-containing protein-containing protein</fullName>
    </submittedName>
</protein>
<accession>A0A8H6IFS6</accession>
<evidence type="ECO:0000256" key="1">
    <source>
        <dbReference type="ARBA" id="ARBA00022729"/>
    </source>
</evidence>
<keyword evidence="4" id="KW-1185">Reference proteome</keyword>
<dbReference type="CDD" id="cd22191">
    <property type="entry name" value="DPBB_RlpA_EXP_N-like"/>
    <property type="match status" value="1"/>
</dbReference>
<dbReference type="InterPro" id="IPR051477">
    <property type="entry name" value="Expansin_CellWall"/>
</dbReference>
<proteinExistence type="predicted"/>
<dbReference type="OrthoDB" id="623670at2759"/>
<feature type="compositionally biased region" description="Low complexity" evidence="2">
    <location>
        <begin position="227"/>
        <end position="238"/>
    </location>
</feature>